<keyword evidence="4" id="KW-1185">Reference proteome</keyword>
<protein>
    <submittedName>
        <fullName evidence="3">Membrane protein</fullName>
    </submittedName>
</protein>
<proteinExistence type="predicted"/>
<feature type="transmembrane region" description="Helical" evidence="1">
    <location>
        <begin position="33"/>
        <end position="51"/>
    </location>
</feature>
<organism evidence="3 4">
    <name type="scientific">Agrococcus baldri</name>
    <dbReference type="NCBI Taxonomy" id="153730"/>
    <lineage>
        <taxon>Bacteria</taxon>
        <taxon>Bacillati</taxon>
        <taxon>Actinomycetota</taxon>
        <taxon>Actinomycetes</taxon>
        <taxon>Micrococcales</taxon>
        <taxon>Microbacteriaceae</taxon>
        <taxon>Agrococcus</taxon>
    </lineage>
</organism>
<dbReference type="RefSeq" id="WP_146794498.1">
    <property type="nucleotide sequence ID" value="NZ_BJUU01000009.1"/>
</dbReference>
<feature type="transmembrane region" description="Helical" evidence="1">
    <location>
        <begin position="57"/>
        <end position="75"/>
    </location>
</feature>
<dbReference type="PANTHER" id="PTHR34473:SF3">
    <property type="entry name" value="TRANSMEMBRANE PROTEIN-RELATED"/>
    <property type="match status" value="1"/>
</dbReference>
<comment type="caution">
    <text evidence="3">The sequence shown here is derived from an EMBL/GenBank/DDBJ whole genome shotgun (WGS) entry which is preliminary data.</text>
</comment>
<dbReference type="InterPro" id="IPR005182">
    <property type="entry name" value="YdbS-like_PH"/>
</dbReference>
<dbReference type="AlphaFoldDB" id="A0AA87URT6"/>
<dbReference type="Proteomes" id="UP000321749">
    <property type="component" value="Unassembled WGS sequence"/>
</dbReference>
<evidence type="ECO:0000313" key="3">
    <source>
        <dbReference type="EMBL" id="GEK80326.1"/>
    </source>
</evidence>
<gene>
    <name evidence="3" type="ORF">ABA31_16770</name>
</gene>
<keyword evidence="1" id="KW-0812">Transmembrane</keyword>
<evidence type="ECO:0000313" key="4">
    <source>
        <dbReference type="Proteomes" id="UP000321749"/>
    </source>
</evidence>
<sequence>MATHDTSEHQDVRVRVPLLRIDRRARLWWTLRNLLLCGIPLAALIVAAVIWEPARVWLVAPIVAVALVGVAKVGVEPWWRYRVHRWEVTERATYASSGWLVVEWRVAPTSRIQTVDALRGPLEQLFGLATLRVTTASSYGAISIRGLDRSVAQDAADRLAIVAELSEGDAT</sequence>
<keyword evidence="1" id="KW-0472">Membrane</keyword>
<evidence type="ECO:0000256" key="1">
    <source>
        <dbReference type="SAM" id="Phobius"/>
    </source>
</evidence>
<dbReference type="PANTHER" id="PTHR34473">
    <property type="entry name" value="UPF0699 TRANSMEMBRANE PROTEIN YDBS"/>
    <property type="match status" value="1"/>
</dbReference>
<reference evidence="3 4" key="1">
    <citation type="submission" date="2019-07" db="EMBL/GenBank/DDBJ databases">
        <title>Whole genome shotgun sequence of Agrococcus baldri NBRC 103055.</title>
        <authorList>
            <person name="Hosoyama A."/>
            <person name="Uohara A."/>
            <person name="Ohji S."/>
            <person name="Ichikawa N."/>
        </authorList>
    </citation>
    <scope>NUCLEOTIDE SEQUENCE [LARGE SCALE GENOMIC DNA]</scope>
    <source>
        <strain evidence="3 4">NBRC 103055</strain>
    </source>
</reference>
<evidence type="ECO:0000259" key="2">
    <source>
        <dbReference type="Pfam" id="PF03703"/>
    </source>
</evidence>
<name>A0AA87URT6_9MICO</name>
<accession>A0AA87URT6</accession>
<keyword evidence="1" id="KW-1133">Transmembrane helix</keyword>
<dbReference type="Pfam" id="PF03703">
    <property type="entry name" value="bPH_2"/>
    <property type="match status" value="1"/>
</dbReference>
<dbReference type="EMBL" id="BJUU01000009">
    <property type="protein sequence ID" value="GEK80326.1"/>
    <property type="molecule type" value="Genomic_DNA"/>
</dbReference>
<feature type="domain" description="YdbS-like PH" evidence="2">
    <location>
        <begin position="81"/>
        <end position="158"/>
    </location>
</feature>